<organism evidence="1 2">
    <name type="scientific">Araneus ventricosus</name>
    <name type="common">Orbweaver spider</name>
    <name type="synonym">Epeira ventricosa</name>
    <dbReference type="NCBI Taxonomy" id="182803"/>
    <lineage>
        <taxon>Eukaryota</taxon>
        <taxon>Metazoa</taxon>
        <taxon>Ecdysozoa</taxon>
        <taxon>Arthropoda</taxon>
        <taxon>Chelicerata</taxon>
        <taxon>Arachnida</taxon>
        <taxon>Araneae</taxon>
        <taxon>Araneomorphae</taxon>
        <taxon>Entelegynae</taxon>
        <taxon>Araneoidea</taxon>
        <taxon>Araneidae</taxon>
        <taxon>Araneus</taxon>
    </lineage>
</organism>
<accession>A0A4Y2F8D0</accession>
<name>A0A4Y2F8D0_ARAVE</name>
<evidence type="ECO:0000313" key="2">
    <source>
        <dbReference type="Proteomes" id="UP000499080"/>
    </source>
</evidence>
<reference evidence="1 2" key="1">
    <citation type="journal article" date="2019" name="Sci. Rep.">
        <title>Orb-weaving spider Araneus ventricosus genome elucidates the spidroin gene catalogue.</title>
        <authorList>
            <person name="Kono N."/>
            <person name="Nakamura H."/>
            <person name="Ohtoshi R."/>
            <person name="Moran D.A.P."/>
            <person name="Shinohara A."/>
            <person name="Yoshida Y."/>
            <person name="Fujiwara M."/>
            <person name="Mori M."/>
            <person name="Tomita M."/>
            <person name="Arakawa K."/>
        </authorList>
    </citation>
    <scope>NUCLEOTIDE SEQUENCE [LARGE SCALE GENOMIC DNA]</scope>
</reference>
<proteinExistence type="predicted"/>
<sequence>MCKLNHPILKCEAFMILTVDQRNQFAARKKLRLNCLIDQHFIKFCNPKSICKECGCRHSTLLHRNGNTVHRNPPNAVSVEKAEISQELNSNAGEFRSNVSPQDNIGDSFSCIEKQINAQFSPP</sequence>
<dbReference type="AlphaFoldDB" id="A0A4Y2F8D0"/>
<dbReference type="EMBL" id="BGPR01000797">
    <property type="protein sequence ID" value="GBM35904.1"/>
    <property type="molecule type" value="Genomic_DNA"/>
</dbReference>
<dbReference type="PANTHER" id="PTHR47331">
    <property type="entry name" value="PHD-TYPE DOMAIN-CONTAINING PROTEIN"/>
    <property type="match status" value="1"/>
</dbReference>
<dbReference type="PANTHER" id="PTHR47331:SF1">
    <property type="entry name" value="GAG-LIKE PROTEIN"/>
    <property type="match status" value="1"/>
</dbReference>
<keyword evidence="2" id="KW-1185">Reference proteome</keyword>
<dbReference type="Proteomes" id="UP000499080">
    <property type="component" value="Unassembled WGS sequence"/>
</dbReference>
<comment type="caution">
    <text evidence="1">The sequence shown here is derived from an EMBL/GenBank/DDBJ whole genome shotgun (WGS) entry which is preliminary data.</text>
</comment>
<evidence type="ECO:0000313" key="1">
    <source>
        <dbReference type="EMBL" id="GBM35904.1"/>
    </source>
</evidence>
<gene>
    <name evidence="1" type="ORF">AVEN_244973_1</name>
</gene>
<protein>
    <submittedName>
        <fullName evidence="1">Uncharacterized protein</fullName>
    </submittedName>
</protein>
<dbReference type="OrthoDB" id="8045822at2759"/>